<dbReference type="PANTHER" id="PTHR42951">
    <property type="entry name" value="METALLO-BETA-LACTAMASE DOMAIN-CONTAINING"/>
    <property type="match status" value="1"/>
</dbReference>
<evidence type="ECO:0000313" key="2">
    <source>
        <dbReference type="EMBL" id="MCP2274084.1"/>
    </source>
</evidence>
<dbReference type="PANTHER" id="PTHR42951:SF22">
    <property type="entry name" value="METALLO BETA-LACTAMASE SUPERFAMILY LIPOPROTEIN"/>
    <property type="match status" value="1"/>
</dbReference>
<evidence type="ECO:0000259" key="1">
    <source>
        <dbReference type="SMART" id="SM00849"/>
    </source>
</evidence>
<sequence>MPAPRLCDRGLFIQLIMFALVSGPDGYERSQPLAIGTPMLTQVAEGVLVHESEFLQSNAVVVQGRDGVLLIDPGVHEHELVALARDLRELGQPVVAGFSTHPHWDHLLWHADLGAAPRYGTARCAATARARLSGPGWQDRVRGVVPADIVERLAWDLLGDITGLPAGATHVPWDGPAVRIIEHDAHAAGHAALVIEERGVLVAGDMLSDVLVPMLDLSGAEDPVGDYLAALVALEGVEGVGVVVPGHGGVGGAVVERVERDRAYVVGVRDGVRDGAVEDSRVGPGAKAGWEWVGGVHERQVAALKG</sequence>
<keyword evidence="3" id="KW-1185">Reference proteome</keyword>
<organism evidence="2 3">
    <name type="scientific">Actinokineospora diospyrosa</name>
    <dbReference type="NCBI Taxonomy" id="103728"/>
    <lineage>
        <taxon>Bacteria</taxon>
        <taxon>Bacillati</taxon>
        <taxon>Actinomycetota</taxon>
        <taxon>Actinomycetes</taxon>
        <taxon>Pseudonocardiales</taxon>
        <taxon>Pseudonocardiaceae</taxon>
        <taxon>Actinokineospora</taxon>
    </lineage>
</organism>
<dbReference type="EMBL" id="JAMTCO010000020">
    <property type="protein sequence ID" value="MCP2274084.1"/>
    <property type="molecule type" value="Genomic_DNA"/>
</dbReference>
<dbReference type="Gene3D" id="3.60.15.10">
    <property type="entry name" value="Ribonuclease Z/Hydroxyacylglutathione hydrolase-like"/>
    <property type="match status" value="1"/>
</dbReference>
<accession>A0ABT1ING7</accession>
<dbReference type="InterPro" id="IPR050855">
    <property type="entry name" value="NDM-1-like"/>
</dbReference>
<comment type="caution">
    <text evidence="2">The sequence shown here is derived from an EMBL/GenBank/DDBJ whole genome shotgun (WGS) entry which is preliminary data.</text>
</comment>
<gene>
    <name evidence="2" type="ORF">LV75_006616</name>
</gene>
<proteinExistence type="predicted"/>
<name>A0ABT1ING7_9PSEU</name>
<dbReference type="InterPro" id="IPR001279">
    <property type="entry name" value="Metallo-B-lactamas"/>
</dbReference>
<dbReference type="Proteomes" id="UP001205185">
    <property type="component" value="Unassembled WGS sequence"/>
</dbReference>
<reference evidence="2 3" key="1">
    <citation type="submission" date="2022-06" db="EMBL/GenBank/DDBJ databases">
        <title>Genomic Encyclopedia of Archaeal and Bacterial Type Strains, Phase II (KMG-II): from individual species to whole genera.</title>
        <authorList>
            <person name="Goeker M."/>
        </authorList>
    </citation>
    <scope>NUCLEOTIDE SEQUENCE [LARGE SCALE GENOMIC DNA]</scope>
    <source>
        <strain evidence="2 3">DSM 44255</strain>
    </source>
</reference>
<protein>
    <submittedName>
        <fullName evidence="2">Glyoxylase, beta-lactamase superfamily II</fullName>
    </submittedName>
</protein>
<dbReference type="InterPro" id="IPR036866">
    <property type="entry name" value="RibonucZ/Hydroxyglut_hydro"/>
</dbReference>
<feature type="domain" description="Metallo-beta-lactamase" evidence="1">
    <location>
        <begin position="56"/>
        <end position="247"/>
    </location>
</feature>
<dbReference type="Pfam" id="PF00753">
    <property type="entry name" value="Lactamase_B"/>
    <property type="match status" value="1"/>
</dbReference>
<dbReference type="SMART" id="SM00849">
    <property type="entry name" value="Lactamase_B"/>
    <property type="match status" value="1"/>
</dbReference>
<evidence type="ECO:0000313" key="3">
    <source>
        <dbReference type="Proteomes" id="UP001205185"/>
    </source>
</evidence>
<dbReference type="SUPFAM" id="SSF56281">
    <property type="entry name" value="Metallo-hydrolase/oxidoreductase"/>
    <property type="match status" value="1"/>
</dbReference>